<evidence type="ECO:0008006" key="3">
    <source>
        <dbReference type="Google" id="ProtNLM"/>
    </source>
</evidence>
<dbReference type="InterPro" id="IPR029044">
    <property type="entry name" value="Nucleotide-diphossugar_trans"/>
</dbReference>
<dbReference type="Gene3D" id="3.90.550.10">
    <property type="entry name" value="Spore Coat Polysaccharide Biosynthesis Protein SpsA, Chain A"/>
    <property type="match status" value="1"/>
</dbReference>
<sequence>METELSAVKSSAGAIMQSASGSSDPLQGQALISLLLPTRGRPELVARFFDSVVNTADHLHAIEVILYVDEDDPGSHHLDGGPLQTVRIIGPNRSMGAYNTECYKASRGQIIVLVNDDMVMRTSGWDRELRAMDSRFSDRIYLGYCNDLLKKGGLATFPILSRSTCELLIDPYPTAYTGAFIDFHLFDIFKRIQHQGFERIIYLHDVVFEHLHYRTGKAAYDATYSKRGRFQDDSIFIRLSDNRRHAAGRLTLALRGEPVATESLPEAMGEAPLAERGALFFYFKKIFLDSQLPLRWRTYLWIWFTLRHSAAHGLLKPFVKG</sequence>
<name>A0A7Y7WT91_9PSED</name>
<comment type="caution">
    <text evidence="1">The sequence shown here is derived from an EMBL/GenBank/DDBJ whole genome shotgun (WGS) entry which is preliminary data.</text>
</comment>
<protein>
    <recommendedName>
        <fullName evidence="3">Glycosyltransferase 2-like domain-containing protein</fullName>
    </recommendedName>
</protein>
<evidence type="ECO:0000313" key="1">
    <source>
        <dbReference type="EMBL" id="NWB87266.1"/>
    </source>
</evidence>
<dbReference type="Proteomes" id="UP000522864">
    <property type="component" value="Unassembled WGS sequence"/>
</dbReference>
<dbReference type="AlphaFoldDB" id="A0A7Y7WT91"/>
<organism evidence="1 2">
    <name type="scientific">Pseudomonas gingeri</name>
    <dbReference type="NCBI Taxonomy" id="117681"/>
    <lineage>
        <taxon>Bacteria</taxon>
        <taxon>Pseudomonadati</taxon>
        <taxon>Pseudomonadota</taxon>
        <taxon>Gammaproteobacteria</taxon>
        <taxon>Pseudomonadales</taxon>
        <taxon>Pseudomonadaceae</taxon>
        <taxon>Pseudomonas</taxon>
    </lineage>
</organism>
<accession>A0A7Y7WT91</accession>
<proteinExistence type="predicted"/>
<reference evidence="1 2" key="1">
    <citation type="submission" date="2020-04" db="EMBL/GenBank/DDBJ databases">
        <title>Molecular characterization of pseudomonads from Agaricus bisporus reveal novel blotch 2 pathogens in Western Europe.</title>
        <authorList>
            <person name="Taparia T."/>
            <person name="Krijger M."/>
            <person name="Haynes E."/>
            <person name="Elpinstone J.G."/>
            <person name="Noble R."/>
            <person name="Van Der Wolf J."/>
        </authorList>
    </citation>
    <scope>NUCLEOTIDE SEQUENCE [LARGE SCALE GENOMIC DNA]</scope>
    <source>
        <strain evidence="1 2">G9001</strain>
    </source>
</reference>
<gene>
    <name evidence="1" type="ORF">HX830_20535</name>
</gene>
<evidence type="ECO:0000313" key="2">
    <source>
        <dbReference type="Proteomes" id="UP000522864"/>
    </source>
</evidence>
<dbReference type="EMBL" id="JACAQA010000018">
    <property type="protein sequence ID" value="NWB87266.1"/>
    <property type="molecule type" value="Genomic_DNA"/>
</dbReference>
<dbReference type="SUPFAM" id="SSF53448">
    <property type="entry name" value="Nucleotide-diphospho-sugar transferases"/>
    <property type="match status" value="1"/>
</dbReference>
<dbReference type="RefSeq" id="WP_177102248.1">
    <property type="nucleotide sequence ID" value="NZ_JACAQA010000018.1"/>
</dbReference>